<evidence type="ECO:0000259" key="18">
    <source>
        <dbReference type="PROSITE" id="PS51003"/>
    </source>
</evidence>
<dbReference type="InterPro" id="IPR005798">
    <property type="entry name" value="Cyt_b/b6_C"/>
</dbReference>
<keyword evidence="9" id="KW-0999">Mitochondrion inner membrane</keyword>
<dbReference type="GO" id="GO:0009055">
    <property type="term" value="F:electron transfer activity"/>
    <property type="evidence" value="ECO:0007669"/>
    <property type="project" value="InterPro"/>
</dbReference>
<dbReference type="PANTHER" id="PTHR19271">
    <property type="entry name" value="CYTOCHROME B"/>
    <property type="match status" value="1"/>
</dbReference>
<comment type="cofactor">
    <cofactor evidence="16">
        <name>heme b</name>
        <dbReference type="ChEBI" id="CHEBI:60344"/>
    </cofactor>
    <text evidence="16">Binds 2 heme groups non-covalently.</text>
</comment>
<evidence type="ECO:0000256" key="1">
    <source>
        <dbReference type="ARBA" id="ARBA00002566"/>
    </source>
</evidence>
<proteinExistence type="inferred from homology"/>
<gene>
    <name evidence="19" type="primary">cytb</name>
</gene>
<evidence type="ECO:0000256" key="7">
    <source>
        <dbReference type="ARBA" id="ARBA00022692"/>
    </source>
</evidence>
<dbReference type="PROSITE" id="PS51003">
    <property type="entry name" value="CYTB_CTER"/>
    <property type="match status" value="1"/>
</dbReference>
<dbReference type="GO" id="GO:0022904">
    <property type="term" value="P:respiratory electron transport chain"/>
    <property type="evidence" value="ECO:0007669"/>
    <property type="project" value="InterPro"/>
</dbReference>
<dbReference type="GO" id="GO:0005743">
    <property type="term" value="C:mitochondrial inner membrane"/>
    <property type="evidence" value="ECO:0007669"/>
    <property type="project" value="UniProtKB-SubCell"/>
</dbReference>
<evidence type="ECO:0000256" key="16">
    <source>
        <dbReference type="RuleBase" id="RU362117"/>
    </source>
</evidence>
<feature type="transmembrane region" description="Helical" evidence="16">
    <location>
        <begin position="80"/>
        <end position="101"/>
    </location>
</feature>
<comment type="function">
    <text evidence="1 16">Component of the ubiquinol-cytochrome c reductase complex (complex III or cytochrome b-c1 complex) that is part of the mitochondrial respiratory chain. The b-c1 complex mediates electron transfer from ubiquinol to cytochrome c. Contributes to the generation of a proton gradient across the mitochondrial membrane that is then used for ATP synthesis.</text>
</comment>
<evidence type="ECO:0000259" key="17">
    <source>
        <dbReference type="PROSITE" id="PS51002"/>
    </source>
</evidence>
<name>A0A3G0WUV2_9PLAT</name>
<evidence type="ECO:0000256" key="15">
    <source>
        <dbReference type="ARBA" id="ARBA00023136"/>
    </source>
</evidence>
<evidence type="ECO:0000256" key="5">
    <source>
        <dbReference type="ARBA" id="ARBA00022617"/>
    </source>
</evidence>
<evidence type="ECO:0000256" key="9">
    <source>
        <dbReference type="ARBA" id="ARBA00022792"/>
    </source>
</evidence>
<feature type="transmembrane region" description="Helical" evidence="16">
    <location>
        <begin position="292"/>
        <end position="313"/>
    </location>
</feature>
<keyword evidence="6 16" id="KW-0679">Respiratory chain</keyword>
<dbReference type="InterPro" id="IPR027387">
    <property type="entry name" value="Cytb/b6-like_sf"/>
</dbReference>
<feature type="domain" description="Cytochrome b/b6 N-terminal region profile" evidence="17">
    <location>
        <begin position="1"/>
        <end position="212"/>
    </location>
</feature>
<feature type="transmembrane region" description="Helical" evidence="16">
    <location>
        <begin position="181"/>
        <end position="202"/>
    </location>
</feature>
<evidence type="ECO:0000256" key="4">
    <source>
        <dbReference type="ARBA" id="ARBA00022448"/>
    </source>
</evidence>
<evidence type="ECO:0000256" key="6">
    <source>
        <dbReference type="ARBA" id="ARBA00022660"/>
    </source>
</evidence>
<evidence type="ECO:0000256" key="3">
    <source>
        <dbReference type="ARBA" id="ARBA00013531"/>
    </source>
</evidence>
<dbReference type="GO" id="GO:0046872">
    <property type="term" value="F:metal ion binding"/>
    <property type="evidence" value="ECO:0007669"/>
    <property type="project" value="UniProtKB-UniRule"/>
</dbReference>
<evidence type="ECO:0000256" key="11">
    <source>
        <dbReference type="ARBA" id="ARBA00022989"/>
    </source>
</evidence>
<evidence type="ECO:0000256" key="14">
    <source>
        <dbReference type="ARBA" id="ARBA00023128"/>
    </source>
</evidence>
<keyword evidence="15 16" id="KW-0472">Membrane</keyword>
<reference evidence="19" key="1">
    <citation type="submission" date="2011-11" db="EMBL/GenBank/DDBJ databases">
        <title>The complete mitochondrial genome of Diplorchis hangzhouensis (Platyhelminthes: Monogenea).</title>
        <authorList>
            <person name="Zhang J."/>
            <person name="Wu X."/>
            <person name="Xie M."/>
            <person name="Li A."/>
        </authorList>
    </citation>
    <scope>NUCLEOTIDE SEQUENCE</scope>
</reference>
<geneLocation type="mitochondrion" evidence="19"/>
<keyword evidence="11 16" id="KW-1133">Transmembrane helix</keyword>
<evidence type="ECO:0000256" key="8">
    <source>
        <dbReference type="ARBA" id="ARBA00022723"/>
    </source>
</evidence>
<sequence>MRFFSYSSYVPRFDMPTSSNLNLFWCSGSIAGIAMIIQLVSGIICSMDYLNFIVFKFVEGGSLLSFGEPGPLVDGFSVELIRFLHLWGASLLFVCLFIHMGRGVYYCSYSKNPLMWTLGVFLYICIMAEAFLGSLLPWHQMSYWAGVVISSIFMSLPYVGSMLYVYLMGSYDFGETIISRVFVVHVFFGFVILFFILLHIIMLHKVGSSDSFNSSDSYSDVIYFHKVYSFKDSFVFMFVIFFTILVTCYNPWLTGCKENFIDPNVLSTPSNIKPEWYFLPFYAILRSIESKLGGLLSVLLVIFLFWVPIPGWYSGYNSILRRFFFWVFCYSFIFLGVLGANEPTLLCQSLSLMGNVFLCVSLFFLKFVDYFFFVGRKS</sequence>
<dbReference type="AlphaFoldDB" id="A0A3G0WUV2"/>
<dbReference type="GO" id="GO:0016491">
    <property type="term" value="F:oxidoreductase activity"/>
    <property type="evidence" value="ECO:0007669"/>
    <property type="project" value="UniProtKB-UniRule"/>
</dbReference>
<evidence type="ECO:0000313" key="19">
    <source>
        <dbReference type="EMBL" id="AFD18209.1"/>
    </source>
</evidence>
<dbReference type="InterPro" id="IPR005797">
    <property type="entry name" value="Cyt_b/b6_N"/>
</dbReference>
<feature type="domain" description="Cytochrome b/b6 C-terminal region profile" evidence="18">
    <location>
        <begin position="214"/>
        <end position="378"/>
    </location>
</feature>
<dbReference type="Pfam" id="PF00033">
    <property type="entry name" value="Cytochrome_B"/>
    <property type="match status" value="1"/>
</dbReference>
<keyword evidence="4 16" id="KW-0813">Transport</keyword>
<evidence type="ECO:0000256" key="10">
    <source>
        <dbReference type="ARBA" id="ARBA00022982"/>
    </source>
</evidence>
<dbReference type="PROSITE" id="PS51002">
    <property type="entry name" value="CYTB_NTER"/>
    <property type="match status" value="1"/>
</dbReference>
<keyword evidence="13" id="KW-0830">Ubiquinone</keyword>
<feature type="transmembrane region" description="Helical" evidence="16">
    <location>
        <begin position="142"/>
        <end position="169"/>
    </location>
</feature>
<keyword evidence="12 16" id="KW-0408">Iron</keyword>
<evidence type="ECO:0000256" key="2">
    <source>
        <dbReference type="ARBA" id="ARBA00004448"/>
    </source>
</evidence>
<dbReference type="SUPFAM" id="SSF81342">
    <property type="entry name" value="Transmembrane di-heme cytochromes"/>
    <property type="match status" value="1"/>
</dbReference>
<keyword evidence="8 16" id="KW-0479">Metal-binding</keyword>
<keyword evidence="7 16" id="KW-0812">Transmembrane</keyword>
<keyword evidence="14 16" id="KW-0496">Mitochondrion</keyword>
<dbReference type="SUPFAM" id="SSF81648">
    <property type="entry name" value="a domain/subunit of cytochrome bc1 complex (Ubiquinol-cytochrome c reductase)"/>
    <property type="match status" value="1"/>
</dbReference>
<keyword evidence="10 16" id="KW-0249">Electron transport</keyword>
<organism evidence="19">
    <name type="scientific">Diplorchis hangzhouensis</name>
    <dbReference type="NCBI Taxonomy" id="1131906"/>
    <lineage>
        <taxon>Eukaryota</taxon>
        <taxon>Metazoa</taxon>
        <taxon>Spiralia</taxon>
        <taxon>Lophotrochozoa</taxon>
        <taxon>Platyhelminthes</taxon>
        <taxon>Monogenea</taxon>
        <taxon>Polyopisthocotylea</taxon>
        <taxon>Polystomatidea</taxon>
        <taxon>Polystomatidae</taxon>
        <taxon>Diplorchis</taxon>
    </lineage>
</organism>
<dbReference type="EMBL" id="JQ038227">
    <property type="protein sequence ID" value="AFD18209.1"/>
    <property type="molecule type" value="Genomic_DNA"/>
</dbReference>
<feature type="transmembrane region" description="Helical" evidence="16">
    <location>
        <begin position="234"/>
        <end position="253"/>
    </location>
</feature>
<feature type="transmembrane region" description="Helical" evidence="16">
    <location>
        <begin position="352"/>
        <end position="373"/>
    </location>
</feature>
<evidence type="ECO:0000256" key="13">
    <source>
        <dbReference type="ARBA" id="ARBA00023075"/>
    </source>
</evidence>
<dbReference type="InterPro" id="IPR016174">
    <property type="entry name" value="Di-haem_cyt_TM"/>
</dbReference>
<dbReference type="Gene3D" id="1.20.810.10">
    <property type="entry name" value="Cytochrome Bc1 Complex, Chain C"/>
    <property type="match status" value="1"/>
</dbReference>
<comment type="subcellular location">
    <subcellularLocation>
        <location evidence="2">Mitochondrion inner membrane</location>
        <topology evidence="2">Multi-pass membrane protein</topology>
    </subcellularLocation>
</comment>
<feature type="transmembrane region" description="Helical" evidence="16">
    <location>
        <begin position="319"/>
        <end position="340"/>
    </location>
</feature>
<protein>
    <recommendedName>
        <fullName evidence="3 16">Cytochrome b</fullName>
    </recommendedName>
</protein>
<accession>A0A3G0WUV2</accession>
<evidence type="ECO:0000256" key="12">
    <source>
        <dbReference type="ARBA" id="ARBA00023004"/>
    </source>
</evidence>
<keyword evidence="5 16" id="KW-0349">Heme</keyword>
<dbReference type="InterPro" id="IPR036150">
    <property type="entry name" value="Cyt_b/b6_C_sf"/>
</dbReference>
<feature type="transmembrane region" description="Helical" evidence="16">
    <location>
        <begin position="21"/>
        <end position="44"/>
    </location>
</feature>
<dbReference type="PANTHER" id="PTHR19271:SF16">
    <property type="entry name" value="CYTOCHROME B"/>
    <property type="match status" value="1"/>
</dbReference>
<comment type="similarity">
    <text evidence="16">Belongs to the cytochrome b family.</text>
</comment>
<feature type="transmembrane region" description="Helical" evidence="16">
    <location>
        <begin position="113"/>
        <end position="136"/>
    </location>
</feature>
<dbReference type="Pfam" id="PF00032">
    <property type="entry name" value="Cytochrom_B_C"/>
    <property type="match status" value="1"/>
</dbReference>